<dbReference type="SUPFAM" id="SSF52172">
    <property type="entry name" value="CheY-like"/>
    <property type="match status" value="1"/>
</dbReference>
<dbReference type="SMART" id="SM00044">
    <property type="entry name" value="CYCc"/>
    <property type="match status" value="1"/>
</dbReference>
<dbReference type="GO" id="GO:0000160">
    <property type="term" value="P:phosphorelay signal transduction system"/>
    <property type="evidence" value="ECO:0007669"/>
    <property type="project" value="InterPro"/>
</dbReference>
<dbReference type="InterPro" id="IPR001054">
    <property type="entry name" value="A/G_cyclase"/>
</dbReference>
<sequence length="531" mass="59502">MQVMQQEEIAVQEKILVVDDGQDMLDFVVEHVLQPAGYHYVLAHDGREGLKMAVQHQPDLILLDFHMPRMNGAQLLEQLNRNNIDIPVILMTSKGSEDIAIEVYRLGVKDYVRKPFYPEEMLEAIEYALAETRLRKEKEALTRRILRANQELQHRVQQLHTLYEVGKNVTSIIDMKDLLPRIVEAATRISHAEEGQLSLLIDGRLCCRAEVNQTMHHARSCDKVVNDSIARHVIQTQSALLLGPEQLRKQEAQPIAMAYAPLIMKGNVMGVLSVANYTASSREFNPGDRELLEALSDYAAVAIQNSRHYHELEASKQQVQATFERFVPPSVVQQALARPEGVELGGHRQEISVLFADIRGYTAWSENAAPEQVMETLNHYLNLAAGVVIGWNGTLDKFMGDGLMAIFNAPNAMENHVHYATEAALAMMHAAHEVNAQHGYKLSYSIGVNVGEAVVGYIGNKDAMNYTAIGDTVNLAKRLQEYAKPGQILIDESVAKRLGKLIKAKPLAKMRVKGRQQPTIAYELIDLRPMR</sequence>
<protein>
    <submittedName>
        <fullName evidence="7">Response regulator</fullName>
    </submittedName>
</protein>
<dbReference type="Proteomes" id="UP000594468">
    <property type="component" value="Chromosome"/>
</dbReference>
<dbReference type="PROSITE" id="PS50110">
    <property type="entry name" value="RESPONSE_REGULATORY"/>
    <property type="match status" value="1"/>
</dbReference>
<evidence type="ECO:0000256" key="2">
    <source>
        <dbReference type="ARBA" id="ARBA00022679"/>
    </source>
</evidence>
<evidence type="ECO:0000259" key="5">
    <source>
        <dbReference type="PROSITE" id="PS50110"/>
    </source>
</evidence>
<dbReference type="InterPro" id="IPR029787">
    <property type="entry name" value="Nucleotide_cyclase"/>
</dbReference>
<feature type="domain" description="Response regulatory" evidence="5">
    <location>
        <begin position="14"/>
        <end position="129"/>
    </location>
</feature>
<dbReference type="Gene3D" id="3.40.50.2300">
    <property type="match status" value="1"/>
</dbReference>
<dbReference type="GO" id="GO:0016301">
    <property type="term" value="F:kinase activity"/>
    <property type="evidence" value="ECO:0007669"/>
    <property type="project" value="UniProtKB-KW"/>
</dbReference>
<organism evidence="7 8">
    <name type="scientific">Phototrophicus methaneseepsis</name>
    <dbReference type="NCBI Taxonomy" id="2710758"/>
    <lineage>
        <taxon>Bacteria</taxon>
        <taxon>Bacillati</taxon>
        <taxon>Chloroflexota</taxon>
        <taxon>Candidatus Thermofontia</taxon>
        <taxon>Phototrophicales</taxon>
        <taxon>Phototrophicaceae</taxon>
        <taxon>Phototrophicus</taxon>
    </lineage>
</organism>
<proteinExistence type="inferred from homology"/>
<dbReference type="GO" id="GO:0009190">
    <property type="term" value="P:cyclic nucleotide biosynthetic process"/>
    <property type="evidence" value="ECO:0007669"/>
    <property type="project" value="InterPro"/>
</dbReference>
<dbReference type="InterPro" id="IPR003018">
    <property type="entry name" value="GAF"/>
</dbReference>
<dbReference type="Gene3D" id="3.30.70.1230">
    <property type="entry name" value="Nucleotide cyclase"/>
    <property type="match status" value="1"/>
</dbReference>
<dbReference type="InterPro" id="IPR029016">
    <property type="entry name" value="GAF-like_dom_sf"/>
</dbReference>
<dbReference type="GO" id="GO:0004016">
    <property type="term" value="F:adenylate cyclase activity"/>
    <property type="evidence" value="ECO:0007669"/>
    <property type="project" value="UniProtKB-ARBA"/>
</dbReference>
<dbReference type="SUPFAM" id="SSF55781">
    <property type="entry name" value="GAF domain-like"/>
    <property type="match status" value="1"/>
</dbReference>
<dbReference type="KEGG" id="pmet:G4Y79_18960"/>
<dbReference type="AlphaFoldDB" id="A0A7S8IDV4"/>
<keyword evidence="2" id="KW-0808">Transferase</keyword>
<dbReference type="Pfam" id="PF13185">
    <property type="entry name" value="GAF_2"/>
    <property type="match status" value="1"/>
</dbReference>
<reference evidence="7 8" key="1">
    <citation type="submission" date="2020-02" db="EMBL/GenBank/DDBJ databases">
        <authorList>
            <person name="Zheng R.K."/>
            <person name="Sun C.M."/>
        </authorList>
    </citation>
    <scope>NUCLEOTIDE SEQUENCE [LARGE SCALE GENOMIC DNA]</scope>
    <source>
        <strain evidence="8">rifampicinis</strain>
    </source>
</reference>
<dbReference type="Pfam" id="PF00211">
    <property type="entry name" value="Guanylate_cyc"/>
    <property type="match status" value="1"/>
</dbReference>
<feature type="modified residue" description="4-aspartylphosphate" evidence="4">
    <location>
        <position position="64"/>
    </location>
</feature>
<dbReference type="InterPro" id="IPR050697">
    <property type="entry name" value="Adenylyl/Guanylyl_Cyclase_3/4"/>
</dbReference>
<evidence type="ECO:0000313" key="8">
    <source>
        <dbReference type="Proteomes" id="UP000594468"/>
    </source>
</evidence>
<dbReference type="EMBL" id="CP062983">
    <property type="protein sequence ID" value="QPC81749.1"/>
    <property type="molecule type" value="Genomic_DNA"/>
</dbReference>
<dbReference type="InterPro" id="IPR011006">
    <property type="entry name" value="CheY-like_superfamily"/>
</dbReference>
<feature type="domain" description="Guanylate cyclase" evidence="6">
    <location>
        <begin position="352"/>
        <end position="480"/>
    </location>
</feature>
<keyword evidence="8" id="KW-1185">Reference proteome</keyword>
<evidence type="ECO:0000256" key="4">
    <source>
        <dbReference type="PROSITE-ProRule" id="PRU00169"/>
    </source>
</evidence>
<evidence type="ECO:0000259" key="6">
    <source>
        <dbReference type="PROSITE" id="PS50125"/>
    </source>
</evidence>
<keyword evidence="3" id="KW-0418">Kinase</keyword>
<gene>
    <name evidence="7" type="ORF">G4Y79_18960</name>
</gene>
<keyword evidence="4" id="KW-0597">Phosphoprotein</keyword>
<comment type="similarity">
    <text evidence="1">Belongs to the adenylyl cyclase class-3 family.</text>
</comment>
<evidence type="ECO:0000313" key="7">
    <source>
        <dbReference type="EMBL" id="QPC81749.1"/>
    </source>
</evidence>
<dbReference type="CDD" id="cd00156">
    <property type="entry name" value="REC"/>
    <property type="match status" value="1"/>
</dbReference>
<evidence type="ECO:0000256" key="3">
    <source>
        <dbReference type="ARBA" id="ARBA00022777"/>
    </source>
</evidence>
<evidence type="ECO:0000256" key="1">
    <source>
        <dbReference type="ARBA" id="ARBA00005381"/>
    </source>
</evidence>
<dbReference type="InterPro" id="IPR001789">
    <property type="entry name" value="Sig_transdc_resp-reg_receiver"/>
</dbReference>
<dbReference type="PANTHER" id="PTHR43081">
    <property type="entry name" value="ADENYLATE CYCLASE, TERMINAL-DIFFERENTIATION SPECIFIC-RELATED"/>
    <property type="match status" value="1"/>
</dbReference>
<dbReference type="CDD" id="cd07302">
    <property type="entry name" value="CHD"/>
    <property type="match status" value="1"/>
</dbReference>
<dbReference type="Gene3D" id="3.30.450.40">
    <property type="match status" value="1"/>
</dbReference>
<accession>A0A7S8IDV4</accession>
<dbReference type="PANTHER" id="PTHR43081:SF1">
    <property type="entry name" value="ADENYLATE CYCLASE, TERMINAL-DIFFERENTIATION SPECIFIC"/>
    <property type="match status" value="1"/>
</dbReference>
<dbReference type="RefSeq" id="WP_195169820.1">
    <property type="nucleotide sequence ID" value="NZ_CP062983.1"/>
</dbReference>
<dbReference type="PROSITE" id="PS50125">
    <property type="entry name" value="GUANYLATE_CYCLASE_2"/>
    <property type="match status" value="1"/>
</dbReference>
<dbReference type="SMART" id="SM00448">
    <property type="entry name" value="REC"/>
    <property type="match status" value="1"/>
</dbReference>
<name>A0A7S8IDV4_9CHLR</name>
<dbReference type="SMART" id="SM00065">
    <property type="entry name" value="GAF"/>
    <property type="match status" value="1"/>
</dbReference>
<dbReference type="Pfam" id="PF00072">
    <property type="entry name" value="Response_reg"/>
    <property type="match status" value="1"/>
</dbReference>
<dbReference type="SUPFAM" id="SSF55073">
    <property type="entry name" value="Nucleotide cyclase"/>
    <property type="match status" value="1"/>
</dbReference>